<evidence type="ECO:0000313" key="2">
    <source>
        <dbReference type="Proteomes" id="UP000463857"/>
    </source>
</evidence>
<accession>A0A7L4YMU0</accession>
<evidence type="ECO:0000313" key="1">
    <source>
        <dbReference type="EMBL" id="QHB99856.1"/>
    </source>
</evidence>
<keyword evidence="2" id="KW-1185">Reference proteome</keyword>
<reference evidence="1 2" key="1">
    <citation type="journal article" date="2018" name="Int. J. Syst. Evol. Microbiol.">
        <title>Epidermidibacterium keratini gen. nov., sp. nov., a member of the family Sporichthyaceae, isolated from keratin epidermis.</title>
        <authorList>
            <person name="Lee D.G."/>
            <person name="Trujillo M.E."/>
            <person name="Kang S."/>
            <person name="Nam J.J."/>
            <person name="Kim Y.J."/>
        </authorList>
    </citation>
    <scope>NUCLEOTIDE SEQUENCE [LARGE SCALE GENOMIC DNA]</scope>
    <source>
        <strain evidence="1 2">EPI-7</strain>
    </source>
</reference>
<dbReference type="AlphaFoldDB" id="A0A7L4YMU0"/>
<sequence>MSAPVATRPDGHLIGHNELGTISVNPSVVSKVASRASIDLPEVGAAQTRVLGLSVPGAGFMGGRDTDLSALPKASADVNGSVASIDLQVAVLWPHSVRAVSEKLRAQVIGEVQRICSVDVSDVQIDVVEFASTMARRPEPRVR</sequence>
<dbReference type="RefSeq" id="WP_159543843.1">
    <property type="nucleotide sequence ID" value="NZ_CP047156.1"/>
</dbReference>
<dbReference type="InParanoid" id="A0A7L4YMU0"/>
<organism evidence="1 2">
    <name type="scientific">Epidermidibacterium keratini</name>
    <dbReference type="NCBI Taxonomy" id="1891644"/>
    <lineage>
        <taxon>Bacteria</taxon>
        <taxon>Bacillati</taxon>
        <taxon>Actinomycetota</taxon>
        <taxon>Actinomycetes</taxon>
        <taxon>Sporichthyales</taxon>
        <taxon>Sporichthyaceae</taxon>
        <taxon>Epidermidibacterium</taxon>
    </lineage>
</organism>
<dbReference type="OrthoDB" id="3383679at2"/>
<dbReference type="KEGG" id="eke:EK0264_05875"/>
<dbReference type="Proteomes" id="UP000463857">
    <property type="component" value="Chromosome"/>
</dbReference>
<dbReference type="EMBL" id="CP047156">
    <property type="protein sequence ID" value="QHB99856.1"/>
    <property type="molecule type" value="Genomic_DNA"/>
</dbReference>
<protein>
    <submittedName>
        <fullName evidence="1">Asp23/Gls24 family envelope stress response protein</fullName>
    </submittedName>
</protein>
<proteinExistence type="predicted"/>
<name>A0A7L4YMU0_9ACTN</name>
<gene>
    <name evidence="1" type="ORF">EK0264_05875</name>
</gene>